<feature type="transmembrane region" description="Helical" evidence="1">
    <location>
        <begin position="54"/>
        <end position="77"/>
    </location>
</feature>
<organism evidence="2 3">
    <name type="scientific">Nocardia mexicana</name>
    <dbReference type="NCBI Taxonomy" id="279262"/>
    <lineage>
        <taxon>Bacteria</taxon>
        <taxon>Bacillati</taxon>
        <taxon>Actinomycetota</taxon>
        <taxon>Actinomycetes</taxon>
        <taxon>Mycobacteriales</taxon>
        <taxon>Nocardiaceae</taxon>
        <taxon>Nocardia</taxon>
    </lineage>
</organism>
<proteinExistence type="predicted"/>
<dbReference type="OrthoDB" id="10012154at2"/>
<dbReference type="Proteomes" id="UP000255355">
    <property type="component" value="Unassembled WGS sequence"/>
</dbReference>
<evidence type="ECO:0000256" key="1">
    <source>
        <dbReference type="SAM" id="Phobius"/>
    </source>
</evidence>
<keyword evidence="1" id="KW-0472">Membrane</keyword>
<feature type="transmembrane region" description="Helical" evidence="1">
    <location>
        <begin position="89"/>
        <end position="111"/>
    </location>
</feature>
<protein>
    <submittedName>
        <fullName evidence="2">Uncharacterized protein</fullName>
    </submittedName>
</protein>
<dbReference type="EMBL" id="QQAZ01000002">
    <property type="protein sequence ID" value="RDI54102.1"/>
    <property type="molecule type" value="Genomic_DNA"/>
</dbReference>
<evidence type="ECO:0000313" key="2">
    <source>
        <dbReference type="EMBL" id="RDI54102.1"/>
    </source>
</evidence>
<keyword evidence="1" id="KW-0812">Transmembrane</keyword>
<dbReference type="RefSeq" id="WP_068015728.1">
    <property type="nucleotide sequence ID" value="NZ_QQAZ01000002.1"/>
</dbReference>
<keyword evidence="1" id="KW-1133">Transmembrane helix</keyword>
<dbReference type="AlphaFoldDB" id="A0A370HB03"/>
<comment type="caution">
    <text evidence="2">The sequence shown here is derived from an EMBL/GenBank/DDBJ whole genome shotgun (WGS) entry which is preliminary data.</text>
</comment>
<reference evidence="2 3" key="1">
    <citation type="submission" date="2018-07" db="EMBL/GenBank/DDBJ databases">
        <title>Genomic Encyclopedia of Type Strains, Phase IV (KMG-IV): sequencing the most valuable type-strain genomes for metagenomic binning, comparative biology and taxonomic classification.</title>
        <authorList>
            <person name="Goeker M."/>
        </authorList>
    </citation>
    <scope>NUCLEOTIDE SEQUENCE [LARGE SCALE GENOMIC DNA]</scope>
    <source>
        <strain evidence="2 3">DSM 44952</strain>
    </source>
</reference>
<dbReference type="STRING" id="1210089.GCA_001613165_01569"/>
<name>A0A370HB03_9NOCA</name>
<evidence type="ECO:0000313" key="3">
    <source>
        <dbReference type="Proteomes" id="UP000255355"/>
    </source>
</evidence>
<keyword evidence="3" id="KW-1185">Reference proteome</keyword>
<accession>A0A370HB03</accession>
<gene>
    <name evidence="2" type="ORF">DFR68_102226</name>
</gene>
<sequence>MNRSTLVAGAAAIVSLAGAFVALLVADGQLDDRRNELLSTGCKKSVEVPGAATALNYVGAVLLIVSTVSLVWLVVALAKGSSRLKPLSITIAAVALVGVGLYAALVTAGTISPGSNEPSSPRYHPCPSRI</sequence>